<dbReference type="EMBL" id="KN834954">
    <property type="protein sequence ID" value="KIK49934.1"/>
    <property type="molecule type" value="Genomic_DNA"/>
</dbReference>
<gene>
    <name evidence="1" type="ORF">GYMLUDRAFT_183366</name>
</gene>
<organism evidence="1 2">
    <name type="scientific">Collybiopsis luxurians FD-317 M1</name>
    <dbReference type="NCBI Taxonomy" id="944289"/>
    <lineage>
        <taxon>Eukaryota</taxon>
        <taxon>Fungi</taxon>
        <taxon>Dikarya</taxon>
        <taxon>Basidiomycota</taxon>
        <taxon>Agaricomycotina</taxon>
        <taxon>Agaricomycetes</taxon>
        <taxon>Agaricomycetidae</taxon>
        <taxon>Agaricales</taxon>
        <taxon>Marasmiineae</taxon>
        <taxon>Omphalotaceae</taxon>
        <taxon>Collybiopsis</taxon>
        <taxon>Collybiopsis luxurians</taxon>
    </lineage>
</organism>
<dbReference type="OrthoDB" id="10482595at2759"/>
<feature type="non-terminal residue" evidence="1">
    <location>
        <position position="1"/>
    </location>
</feature>
<proteinExistence type="predicted"/>
<reference evidence="1 2" key="1">
    <citation type="submission" date="2014-04" db="EMBL/GenBank/DDBJ databases">
        <title>Evolutionary Origins and Diversification of the Mycorrhizal Mutualists.</title>
        <authorList>
            <consortium name="DOE Joint Genome Institute"/>
            <consortium name="Mycorrhizal Genomics Consortium"/>
            <person name="Kohler A."/>
            <person name="Kuo A."/>
            <person name="Nagy L.G."/>
            <person name="Floudas D."/>
            <person name="Copeland A."/>
            <person name="Barry K.W."/>
            <person name="Cichocki N."/>
            <person name="Veneault-Fourrey C."/>
            <person name="LaButti K."/>
            <person name="Lindquist E.A."/>
            <person name="Lipzen A."/>
            <person name="Lundell T."/>
            <person name="Morin E."/>
            <person name="Murat C."/>
            <person name="Riley R."/>
            <person name="Ohm R."/>
            <person name="Sun H."/>
            <person name="Tunlid A."/>
            <person name="Henrissat B."/>
            <person name="Grigoriev I.V."/>
            <person name="Hibbett D.S."/>
            <person name="Martin F."/>
        </authorList>
    </citation>
    <scope>NUCLEOTIDE SEQUENCE [LARGE SCALE GENOMIC DNA]</scope>
    <source>
        <strain evidence="1 2">FD-317 M1</strain>
    </source>
</reference>
<protein>
    <submittedName>
        <fullName evidence="1">Uncharacterized protein</fullName>
    </submittedName>
</protein>
<dbReference type="AlphaFoldDB" id="A0A0D0BKF5"/>
<evidence type="ECO:0000313" key="2">
    <source>
        <dbReference type="Proteomes" id="UP000053593"/>
    </source>
</evidence>
<dbReference type="Proteomes" id="UP000053593">
    <property type="component" value="Unassembled WGS sequence"/>
</dbReference>
<sequence>SYDLLQPHLLIHWLEALESIFDGVAVTKEQFKIKFALDWVTFLMKDIPISFSSVTTPNWKNFKRDLKTLFPDTIDNQCESMYKLEEIID</sequence>
<name>A0A0D0BKF5_9AGAR</name>
<evidence type="ECO:0000313" key="1">
    <source>
        <dbReference type="EMBL" id="KIK49934.1"/>
    </source>
</evidence>
<accession>A0A0D0BKF5</accession>
<keyword evidence="2" id="KW-1185">Reference proteome</keyword>
<dbReference type="HOGENOM" id="CLU_127215_0_0_1"/>